<feature type="region of interest" description="Disordered" evidence="1">
    <location>
        <begin position="82"/>
        <end position="102"/>
    </location>
</feature>
<dbReference type="EMBL" id="OU503039">
    <property type="protein sequence ID" value="CAI9760104.1"/>
    <property type="molecule type" value="Genomic_DNA"/>
</dbReference>
<evidence type="ECO:0000256" key="1">
    <source>
        <dbReference type="SAM" id="MobiDB-lite"/>
    </source>
</evidence>
<name>A0AAD2DN47_9LAMI</name>
<dbReference type="PANTHER" id="PTHR47584">
    <property type="match status" value="1"/>
</dbReference>
<evidence type="ECO:0000313" key="3">
    <source>
        <dbReference type="Proteomes" id="UP000834106"/>
    </source>
</evidence>
<dbReference type="AlphaFoldDB" id="A0AAD2DN47"/>
<dbReference type="Proteomes" id="UP000834106">
    <property type="component" value="Chromosome 4"/>
</dbReference>
<dbReference type="InterPro" id="IPR045026">
    <property type="entry name" value="LIMYB"/>
</dbReference>
<sequence length="142" mass="15877">MSGFGLDPSNGRVTADILAWEEYLKGKPEFGKWRTKLCPRYDDLEAIFGNDSATGDRAVMTTSPPFMVCKISIDDVEDVCDDDLESSDDEVNPTHVDVPEDETPNAQISFIAHEAWSSNRNTIADLMWADYHPNQNATVDFD</sequence>
<protein>
    <submittedName>
        <fullName evidence="2">Uncharacterized protein</fullName>
    </submittedName>
</protein>
<proteinExistence type="predicted"/>
<reference evidence="2" key="1">
    <citation type="submission" date="2023-05" db="EMBL/GenBank/DDBJ databases">
        <authorList>
            <person name="Huff M."/>
        </authorList>
    </citation>
    <scope>NUCLEOTIDE SEQUENCE</scope>
</reference>
<gene>
    <name evidence="2" type="ORF">FPE_LOCUS7534</name>
</gene>
<organism evidence="2 3">
    <name type="scientific">Fraxinus pennsylvanica</name>
    <dbReference type="NCBI Taxonomy" id="56036"/>
    <lineage>
        <taxon>Eukaryota</taxon>
        <taxon>Viridiplantae</taxon>
        <taxon>Streptophyta</taxon>
        <taxon>Embryophyta</taxon>
        <taxon>Tracheophyta</taxon>
        <taxon>Spermatophyta</taxon>
        <taxon>Magnoliopsida</taxon>
        <taxon>eudicotyledons</taxon>
        <taxon>Gunneridae</taxon>
        <taxon>Pentapetalae</taxon>
        <taxon>asterids</taxon>
        <taxon>lamiids</taxon>
        <taxon>Lamiales</taxon>
        <taxon>Oleaceae</taxon>
        <taxon>Oleeae</taxon>
        <taxon>Fraxinus</taxon>
    </lineage>
</organism>
<evidence type="ECO:0000313" key="2">
    <source>
        <dbReference type="EMBL" id="CAI9760104.1"/>
    </source>
</evidence>
<keyword evidence="3" id="KW-1185">Reference proteome</keyword>
<accession>A0AAD2DN47</accession>
<dbReference type="PANTHER" id="PTHR47584:SF14">
    <property type="entry name" value="L10-INTERACTING MYB DOMAIN-CONTAINING PROTEIN-LIKE"/>
    <property type="match status" value="1"/>
</dbReference>
<feature type="compositionally biased region" description="Acidic residues" evidence="1">
    <location>
        <begin position="82"/>
        <end position="91"/>
    </location>
</feature>